<evidence type="ECO:0000313" key="1">
    <source>
        <dbReference type="EMBL" id="QDT74810.1"/>
    </source>
</evidence>
<dbReference type="AlphaFoldDB" id="A0A517U2H7"/>
<evidence type="ECO:0000313" key="2">
    <source>
        <dbReference type="Proteomes" id="UP000317909"/>
    </source>
</evidence>
<organism evidence="1 2">
    <name type="scientific">Lacipirellula limnantheis</name>
    <dbReference type="NCBI Taxonomy" id="2528024"/>
    <lineage>
        <taxon>Bacteria</taxon>
        <taxon>Pseudomonadati</taxon>
        <taxon>Planctomycetota</taxon>
        <taxon>Planctomycetia</taxon>
        <taxon>Pirellulales</taxon>
        <taxon>Lacipirellulaceae</taxon>
        <taxon>Lacipirellula</taxon>
    </lineage>
</organism>
<proteinExistence type="predicted"/>
<dbReference type="KEGG" id="llh:I41_40130"/>
<dbReference type="Proteomes" id="UP000317909">
    <property type="component" value="Chromosome"/>
</dbReference>
<dbReference type="EMBL" id="CP036339">
    <property type="protein sequence ID" value="QDT74810.1"/>
    <property type="molecule type" value="Genomic_DNA"/>
</dbReference>
<sequence>MLYLQTAPEAESSIAVGDHADSLLFVPFLGTVIACRSEAEVAVVGSASEALRSVDLAATSIVELNAVIDSVTLPAGPDVCQAIERRIAEMRKLY</sequence>
<reference evidence="1 2" key="1">
    <citation type="submission" date="2019-02" db="EMBL/GenBank/DDBJ databases">
        <title>Deep-cultivation of Planctomycetes and their phenomic and genomic characterization uncovers novel biology.</title>
        <authorList>
            <person name="Wiegand S."/>
            <person name="Jogler M."/>
            <person name="Boedeker C."/>
            <person name="Pinto D."/>
            <person name="Vollmers J."/>
            <person name="Rivas-Marin E."/>
            <person name="Kohn T."/>
            <person name="Peeters S.H."/>
            <person name="Heuer A."/>
            <person name="Rast P."/>
            <person name="Oberbeckmann S."/>
            <person name="Bunk B."/>
            <person name="Jeske O."/>
            <person name="Meyerdierks A."/>
            <person name="Storesund J.E."/>
            <person name="Kallscheuer N."/>
            <person name="Luecker S."/>
            <person name="Lage O.M."/>
            <person name="Pohl T."/>
            <person name="Merkel B.J."/>
            <person name="Hornburger P."/>
            <person name="Mueller R.-W."/>
            <person name="Bruemmer F."/>
            <person name="Labrenz M."/>
            <person name="Spormann A.M."/>
            <person name="Op den Camp H."/>
            <person name="Overmann J."/>
            <person name="Amann R."/>
            <person name="Jetten M.S.M."/>
            <person name="Mascher T."/>
            <person name="Medema M.H."/>
            <person name="Devos D.P."/>
            <person name="Kaster A.-K."/>
            <person name="Ovreas L."/>
            <person name="Rohde M."/>
            <person name="Galperin M.Y."/>
            <person name="Jogler C."/>
        </authorList>
    </citation>
    <scope>NUCLEOTIDE SEQUENCE [LARGE SCALE GENOMIC DNA]</scope>
    <source>
        <strain evidence="1 2">I41</strain>
    </source>
</reference>
<gene>
    <name evidence="1" type="ORF">I41_40130</name>
</gene>
<dbReference type="RefSeq" id="WP_145434537.1">
    <property type="nucleotide sequence ID" value="NZ_CP036339.1"/>
</dbReference>
<protein>
    <submittedName>
        <fullName evidence="1">Uncharacterized protein</fullName>
    </submittedName>
</protein>
<name>A0A517U2H7_9BACT</name>
<keyword evidence="2" id="KW-1185">Reference proteome</keyword>
<accession>A0A517U2H7</accession>